<keyword evidence="7" id="KW-0436">Ligase</keyword>
<keyword evidence="8" id="KW-1185">Reference proteome</keyword>
<dbReference type="Proteomes" id="UP001551482">
    <property type="component" value="Unassembled WGS sequence"/>
</dbReference>
<organism evidence="7 8">
    <name type="scientific">Streptodolium elevatio</name>
    <dbReference type="NCBI Taxonomy" id="3157996"/>
    <lineage>
        <taxon>Bacteria</taxon>
        <taxon>Bacillati</taxon>
        <taxon>Actinomycetota</taxon>
        <taxon>Actinomycetes</taxon>
        <taxon>Kitasatosporales</taxon>
        <taxon>Streptomycetaceae</taxon>
        <taxon>Streptodolium</taxon>
    </lineage>
</organism>
<feature type="transmembrane region" description="Helical" evidence="5">
    <location>
        <begin position="21"/>
        <end position="39"/>
    </location>
</feature>
<dbReference type="GO" id="GO:0016874">
    <property type="term" value="F:ligase activity"/>
    <property type="evidence" value="ECO:0007669"/>
    <property type="project" value="UniProtKB-KW"/>
</dbReference>
<feature type="domain" description="O-antigen ligase-related" evidence="6">
    <location>
        <begin position="137"/>
        <end position="277"/>
    </location>
</feature>
<feature type="transmembrane region" description="Helical" evidence="5">
    <location>
        <begin position="295"/>
        <end position="313"/>
    </location>
</feature>
<evidence type="ECO:0000313" key="7">
    <source>
        <dbReference type="EMBL" id="MEU8136757.1"/>
    </source>
</evidence>
<feature type="transmembrane region" description="Helical" evidence="5">
    <location>
        <begin position="176"/>
        <end position="196"/>
    </location>
</feature>
<dbReference type="Pfam" id="PF04932">
    <property type="entry name" value="Wzy_C"/>
    <property type="match status" value="1"/>
</dbReference>
<evidence type="ECO:0000259" key="6">
    <source>
        <dbReference type="Pfam" id="PF04932"/>
    </source>
</evidence>
<dbReference type="EMBL" id="JBEZFP010000071">
    <property type="protein sequence ID" value="MEU8136757.1"/>
    <property type="molecule type" value="Genomic_DNA"/>
</dbReference>
<reference evidence="7 8" key="1">
    <citation type="submission" date="2024-06" db="EMBL/GenBank/DDBJ databases">
        <title>The Natural Products Discovery Center: Release of the First 8490 Sequenced Strains for Exploring Actinobacteria Biosynthetic Diversity.</title>
        <authorList>
            <person name="Kalkreuter E."/>
            <person name="Kautsar S.A."/>
            <person name="Yang D."/>
            <person name="Bader C.D."/>
            <person name="Teijaro C.N."/>
            <person name="Fluegel L."/>
            <person name="Davis C.M."/>
            <person name="Simpson J.R."/>
            <person name="Lauterbach L."/>
            <person name="Steele A.D."/>
            <person name="Gui C."/>
            <person name="Meng S."/>
            <person name="Li G."/>
            <person name="Viehrig K."/>
            <person name="Ye F."/>
            <person name="Su P."/>
            <person name="Kiefer A.F."/>
            <person name="Nichols A."/>
            <person name="Cepeda A.J."/>
            <person name="Yan W."/>
            <person name="Fan B."/>
            <person name="Jiang Y."/>
            <person name="Adhikari A."/>
            <person name="Zheng C.-J."/>
            <person name="Schuster L."/>
            <person name="Cowan T.M."/>
            <person name="Smanski M.J."/>
            <person name="Chevrette M.G."/>
            <person name="De Carvalho L.P.S."/>
            <person name="Shen B."/>
        </authorList>
    </citation>
    <scope>NUCLEOTIDE SEQUENCE [LARGE SCALE GENOMIC DNA]</scope>
    <source>
        <strain evidence="7 8">NPDC048946</strain>
    </source>
</reference>
<proteinExistence type="predicted"/>
<keyword evidence="3 5" id="KW-1133">Transmembrane helix</keyword>
<feature type="transmembrane region" description="Helical" evidence="5">
    <location>
        <begin position="136"/>
        <end position="164"/>
    </location>
</feature>
<evidence type="ECO:0000256" key="4">
    <source>
        <dbReference type="ARBA" id="ARBA00023136"/>
    </source>
</evidence>
<accession>A0ABV3DLX8</accession>
<dbReference type="PANTHER" id="PTHR37422">
    <property type="entry name" value="TEICHURONIC ACID BIOSYNTHESIS PROTEIN TUAE"/>
    <property type="match status" value="1"/>
</dbReference>
<evidence type="ECO:0000313" key="8">
    <source>
        <dbReference type="Proteomes" id="UP001551482"/>
    </source>
</evidence>
<dbReference type="RefSeq" id="WP_358357659.1">
    <property type="nucleotide sequence ID" value="NZ_JBEZFP010000071.1"/>
</dbReference>
<feature type="transmembrane region" description="Helical" evidence="5">
    <location>
        <begin position="69"/>
        <end position="87"/>
    </location>
</feature>
<sequence>MRRSLGVTGRIDRGNLSRLDLLGVILVAAAAVWGLLAAAGRPASPEGYLLGLLTISVAYVAGRVAGAQSAFGVCAALAGAVAVLLLLSPDALAGETLAAPLGYGNANGALVAQAVGAACLAALAATGDRRRGEMHLLAGLLVLGAFATRSLAAVFGALVILLIGLTALSARRRGSFVVVGALCVAVVAAGTVYLGGDRVSGASGVRGTAESGLTERRIDVWHDALELTRENPWRGSGPGTFLAQSPTARADGDTKSAHSQWLRQAAEQGVPGLLCLVALLAWAYVRLWRSRQDPAVVAIGAASLTAFALHASIDYVAEFPVVLAAVGVVLGVATAAPDQQLRSWHR</sequence>
<dbReference type="PANTHER" id="PTHR37422:SF13">
    <property type="entry name" value="LIPOPOLYSACCHARIDE BIOSYNTHESIS PROTEIN PA4999-RELATED"/>
    <property type="match status" value="1"/>
</dbReference>
<gene>
    <name evidence="7" type="ORF">AB0C36_25005</name>
</gene>
<protein>
    <submittedName>
        <fullName evidence="7">O-antigen ligase family protein</fullName>
    </submittedName>
</protein>
<keyword evidence="2 5" id="KW-0812">Transmembrane</keyword>
<comment type="caution">
    <text evidence="7">The sequence shown here is derived from an EMBL/GenBank/DDBJ whole genome shotgun (WGS) entry which is preliminary data.</text>
</comment>
<feature type="transmembrane region" description="Helical" evidence="5">
    <location>
        <begin position="269"/>
        <end position="288"/>
    </location>
</feature>
<evidence type="ECO:0000256" key="1">
    <source>
        <dbReference type="ARBA" id="ARBA00004141"/>
    </source>
</evidence>
<feature type="transmembrane region" description="Helical" evidence="5">
    <location>
        <begin position="319"/>
        <end position="336"/>
    </location>
</feature>
<keyword evidence="4 5" id="KW-0472">Membrane</keyword>
<comment type="subcellular location">
    <subcellularLocation>
        <location evidence="1">Membrane</location>
        <topology evidence="1">Multi-pass membrane protein</topology>
    </subcellularLocation>
</comment>
<evidence type="ECO:0000256" key="3">
    <source>
        <dbReference type="ARBA" id="ARBA00022989"/>
    </source>
</evidence>
<dbReference type="InterPro" id="IPR051533">
    <property type="entry name" value="WaaL-like"/>
</dbReference>
<name>A0ABV3DLX8_9ACTN</name>
<evidence type="ECO:0000256" key="2">
    <source>
        <dbReference type="ARBA" id="ARBA00022692"/>
    </source>
</evidence>
<evidence type="ECO:0000256" key="5">
    <source>
        <dbReference type="SAM" id="Phobius"/>
    </source>
</evidence>
<dbReference type="InterPro" id="IPR007016">
    <property type="entry name" value="O-antigen_ligase-rel_domated"/>
</dbReference>